<feature type="region of interest" description="Disordered" evidence="1">
    <location>
        <begin position="17"/>
        <end position="55"/>
    </location>
</feature>
<keyword evidence="3" id="KW-1185">Reference proteome</keyword>
<protein>
    <submittedName>
        <fullName evidence="2">Uncharacterized protein</fullName>
    </submittedName>
</protein>
<name>A0ABR4L4C8_9EURO</name>
<dbReference type="RefSeq" id="XP_070904334.1">
    <property type="nucleotide sequence ID" value="XM_071044282.1"/>
</dbReference>
<evidence type="ECO:0000313" key="2">
    <source>
        <dbReference type="EMBL" id="KAL2859400.1"/>
    </source>
</evidence>
<comment type="caution">
    <text evidence="2">The sequence shown here is derived from an EMBL/GenBank/DDBJ whole genome shotgun (WGS) entry which is preliminary data.</text>
</comment>
<feature type="compositionally biased region" description="Basic and acidic residues" evidence="1">
    <location>
        <begin position="46"/>
        <end position="55"/>
    </location>
</feature>
<reference evidence="2 3" key="1">
    <citation type="submission" date="2024-07" db="EMBL/GenBank/DDBJ databases">
        <title>Section-level genome sequencing and comparative genomics of Aspergillus sections Usti and Cavernicolus.</title>
        <authorList>
            <consortium name="Lawrence Berkeley National Laboratory"/>
            <person name="Nybo J.L."/>
            <person name="Vesth T.C."/>
            <person name="Theobald S."/>
            <person name="Frisvad J.C."/>
            <person name="Larsen T.O."/>
            <person name="Kjaerboelling I."/>
            <person name="Rothschild-Mancinelli K."/>
            <person name="Lyhne E.K."/>
            <person name="Kogle M.E."/>
            <person name="Barry K."/>
            <person name="Clum A."/>
            <person name="Na H."/>
            <person name="Ledsgaard L."/>
            <person name="Lin J."/>
            <person name="Lipzen A."/>
            <person name="Kuo A."/>
            <person name="Riley R."/>
            <person name="Mondo S."/>
            <person name="LaButti K."/>
            <person name="Haridas S."/>
            <person name="Pangalinan J."/>
            <person name="Salamov A.A."/>
            <person name="Simmons B.A."/>
            <person name="Magnuson J.K."/>
            <person name="Chen J."/>
            <person name="Drula E."/>
            <person name="Henrissat B."/>
            <person name="Wiebenga A."/>
            <person name="Lubbers R.J."/>
            <person name="Gomes A.C."/>
            <person name="Macurrencykelacurrency M.R."/>
            <person name="Stajich J."/>
            <person name="Grigoriev I.V."/>
            <person name="Mortensen U.H."/>
            <person name="De vries R.P."/>
            <person name="Baker S.E."/>
            <person name="Andersen M.R."/>
        </authorList>
    </citation>
    <scope>NUCLEOTIDE SEQUENCE [LARGE SCALE GENOMIC DNA]</scope>
    <source>
        <strain evidence="2 3">CBS 756.74</strain>
    </source>
</reference>
<sequence>MPGELTKEEEQKIWEQAAQSAQEAANSGNMSKKDADGWEAAASRGRRSDNDKKKK</sequence>
<evidence type="ECO:0000313" key="3">
    <source>
        <dbReference type="Proteomes" id="UP001610444"/>
    </source>
</evidence>
<dbReference type="GeneID" id="98159446"/>
<organism evidence="2 3">
    <name type="scientific">Aspergillus pseudodeflectus</name>
    <dbReference type="NCBI Taxonomy" id="176178"/>
    <lineage>
        <taxon>Eukaryota</taxon>
        <taxon>Fungi</taxon>
        <taxon>Dikarya</taxon>
        <taxon>Ascomycota</taxon>
        <taxon>Pezizomycotina</taxon>
        <taxon>Eurotiomycetes</taxon>
        <taxon>Eurotiomycetidae</taxon>
        <taxon>Eurotiales</taxon>
        <taxon>Aspergillaceae</taxon>
        <taxon>Aspergillus</taxon>
        <taxon>Aspergillus subgen. Nidulantes</taxon>
    </lineage>
</organism>
<accession>A0ABR4L4C8</accession>
<proteinExistence type="predicted"/>
<dbReference type="EMBL" id="JBFXLR010000003">
    <property type="protein sequence ID" value="KAL2859400.1"/>
    <property type="molecule type" value="Genomic_DNA"/>
</dbReference>
<evidence type="ECO:0000256" key="1">
    <source>
        <dbReference type="SAM" id="MobiDB-lite"/>
    </source>
</evidence>
<gene>
    <name evidence="2" type="ORF">BJX68DRAFT_261843</name>
</gene>
<dbReference type="Proteomes" id="UP001610444">
    <property type="component" value="Unassembled WGS sequence"/>
</dbReference>